<proteinExistence type="predicted"/>
<gene>
    <name evidence="3" type="ORF">IC229_02730</name>
</gene>
<dbReference type="InterPro" id="IPR006827">
    <property type="entry name" value="Lant_deHydtase_N"/>
</dbReference>
<dbReference type="AlphaFoldDB" id="A0A926XTX3"/>
<dbReference type="EMBL" id="JACWZY010000002">
    <property type="protein sequence ID" value="MBD2699535.1"/>
    <property type="molecule type" value="Genomic_DNA"/>
</dbReference>
<accession>A0A926XTX3</accession>
<dbReference type="Pfam" id="PF14028">
    <property type="entry name" value="Lant_dehydr_C"/>
    <property type="match status" value="1"/>
</dbReference>
<dbReference type="Proteomes" id="UP000598820">
    <property type="component" value="Unassembled WGS sequence"/>
</dbReference>
<organism evidence="3 4">
    <name type="scientific">Spirosoma profusum</name>
    <dbReference type="NCBI Taxonomy" id="2771354"/>
    <lineage>
        <taxon>Bacteria</taxon>
        <taxon>Pseudomonadati</taxon>
        <taxon>Bacteroidota</taxon>
        <taxon>Cytophagia</taxon>
        <taxon>Cytophagales</taxon>
        <taxon>Cytophagaceae</taxon>
        <taxon>Spirosoma</taxon>
    </lineage>
</organism>
<name>A0A926XTX3_9BACT</name>
<keyword evidence="4" id="KW-1185">Reference proteome</keyword>
<evidence type="ECO:0000313" key="4">
    <source>
        <dbReference type="Proteomes" id="UP000598820"/>
    </source>
</evidence>
<evidence type="ECO:0000259" key="1">
    <source>
        <dbReference type="Pfam" id="PF04738"/>
    </source>
</evidence>
<evidence type="ECO:0000259" key="2">
    <source>
        <dbReference type="Pfam" id="PF14028"/>
    </source>
</evidence>
<reference evidence="3" key="1">
    <citation type="submission" date="2020-09" db="EMBL/GenBank/DDBJ databases">
        <authorList>
            <person name="Kim M.K."/>
        </authorList>
    </citation>
    <scope>NUCLEOTIDE SEQUENCE</scope>
    <source>
        <strain evidence="3">BT702</strain>
    </source>
</reference>
<dbReference type="RefSeq" id="WP_190885394.1">
    <property type="nucleotide sequence ID" value="NZ_JACWZY010000002.1"/>
</dbReference>
<sequence length="1057" mass="121390">MTTSAFSTAFVRVPIAPHAIIQDIDWTRLTQLIQQPQFLEALYIASPALYDEAIKLDTSRLPDEKNKRVVYSLIKYLSRYGTRCTPFGLFGGFSTLPITNSATSVRIDPTVRIRKVIRLDMNYLCALAQDLEKHGAIRSFLRFFPNNSLYQINEQYRYVEYRYNEFGSRVHQLSSADFSAYLETVLERANTGATVHELAATLISDEISEEEADGFIEAMLAAQLLVSELEPALTGDNFLFQLIDALAAIHTRHPSEEVQDVLNLLRDVAVGLANVEESTDDTSTEKFTAIEEKLSQLPTPFDRKVLFQIDTYLPETEGQLNKGLLNKLMAKIPSLLKLTPTGHETLDTFRDKFFEKYEEEEVPLMIALDPEIGVGYPAGGQKSDASPLLDGISRFASTPESQNVTIPKEHHFLLRKLADAQLSGTYQIEITEDDLRQFEPVQATLPLTNTALFSVIREEGREKIILESFGGVTGTYFLGRFGHTDPSVLQLLREISQTEDQARPDVIFADIVHLPEARTGNVIIRPALKDYQIPFLGKASVDKEHEIPVNDLMISVRGNRIRLRSKTHNKLVAPRLSNAHNYANLDSLDTYHFLCDIQAQHEQRVICYVGGAYSHLFVFNPRITLDNLILSEAQWHFRDTHVKSLVTTFKQNNWPLLREALAQWRTQYRIPRYVSLVNFDNELYVDLENQWLAETFMNEIKSLDKFTIKEFLHRSDTSVVQSSAGWHTNQFVVAFNNTADVAVPNTSTPKPQPVTDNVARKFSLGSEWLYYKVYTGIKTADYLLTEVLNPITERFKAAGWVDKFFFIRYGDPHHHFRFRWHFTKPDRIGDVIHEVHEALAPFLQNKTVTSIVNDTYNRELERYGRHSIDTIESFFHADSQSILNFLSMIEGAEGEECRWRFGMKLMHDLLDQAGFDWKQRIAFTEQQSHYFGKEFGYNATQKKQLDARYKAIEPAIDELLNEANTEHEFLYDICHQRSEQVQPMIDYIQSLQEQGALSMSLENLLSSLIHMTVNRLFRSRQRFVEYSLYYHLHKHYRAVYGRTVLAKQSVTNVVQTC</sequence>
<dbReference type="NCBIfam" id="TIGR03891">
    <property type="entry name" value="thiopep_ocin"/>
    <property type="match status" value="1"/>
</dbReference>
<dbReference type="InterPro" id="IPR023809">
    <property type="entry name" value="Thiopep_bacteriocin_synth_dom"/>
</dbReference>
<evidence type="ECO:0000313" key="3">
    <source>
        <dbReference type="EMBL" id="MBD2699535.1"/>
    </source>
</evidence>
<protein>
    <submittedName>
        <fullName evidence="3">Lantibiotic dehydratase</fullName>
    </submittedName>
</protein>
<dbReference type="Pfam" id="PF04738">
    <property type="entry name" value="Lant_dehydr_N"/>
    <property type="match status" value="1"/>
</dbReference>
<comment type="caution">
    <text evidence="3">The sequence shown here is derived from an EMBL/GenBank/DDBJ whole genome shotgun (WGS) entry which is preliminary data.</text>
</comment>
<feature type="domain" description="Thiopeptide-type bacteriocin biosynthesis" evidence="2">
    <location>
        <begin position="768"/>
        <end position="1036"/>
    </location>
</feature>
<feature type="domain" description="Lantibiotic dehydratase N-terminal" evidence="1">
    <location>
        <begin position="34"/>
        <end position="694"/>
    </location>
</feature>